<dbReference type="AlphaFoldDB" id="A0AAV6YSI4"/>
<evidence type="ECO:0000313" key="1">
    <source>
        <dbReference type="EMBL" id="KAG8540267.1"/>
    </source>
</evidence>
<organism evidence="1 2">
    <name type="scientific">Engystomops pustulosus</name>
    <name type="common">Tungara frog</name>
    <name type="synonym">Physalaemus pustulosus</name>
    <dbReference type="NCBI Taxonomy" id="76066"/>
    <lineage>
        <taxon>Eukaryota</taxon>
        <taxon>Metazoa</taxon>
        <taxon>Chordata</taxon>
        <taxon>Craniata</taxon>
        <taxon>Vertebrata</taxon>
        <taxon>Euteleostomi</taxon>
        <taxon>Amphibia</taxon>
        <taxon>Batrachia</taxon>
        <taxon>Anura</taxon>
        <taxon>Neobatrachia</taxon>
        <taxon>Hyloidea</taxon>
        <taxon>Leptodactylidae</taxon>
        <taxon>Leiuperinae</taxon>
        <taxon>Engystomops</taxon>
    </lineage>
</organism>
<comment type="caution">
    <text evidence="1">The sequence shown here is derived from an EMBL/GenBank/DDBJ whole genome shotgun (WGS) entry which is preliminary data.</text>
</comment>
<dbReference type="EMBL" id="WNYA01010999">
    <property type="protein sequence ID" value="KAG8540267.1"/>
    <property type="molecule type" value="Genomic_DNA"/>
</dbReference>
<accession>A0AAV6YSI4</accession>
<protein>
    <submittedName>
        <fullName evidence="1">Uncharacterized protein</fullName>
    </submittedName>
</protein>
<proteinExistence type="predicted"/>
<sequence length="99" mass="12012">MPVYLNMDGHFEPLYQPRLTFLGDCPSRMIIYQENVCSRVVPPLTYIYVQWVWPPYREHLVSVWVKIVSQTKIKNFTWISRLRLKSVHWFRMLASAEFY</sequence>
<evidence type="ECO:0000313" key="2">
    <source>
        <dbReference type="Proteomes" id="UP000824782"/>
    </source>
</evidence>
<reference evidence="1" key="1">
    <citation type="thesis" date="2020" institute="ProQuest LLC" country="789 East Eisenhower Parkway, Ann Arbor, MI, USA">
        <title>Comparative Genomics and Chromosome Evolution.</title>
        <authorList>
            <person name="Mudd A.B."/>
        </authorList>
    </citation>
    <scope>NUCLEOTIDE SEQUENCE</scope>
    <source>
        <strain evidence="1">237g6f4</strain>
        <tissue evidence="1">Blood</tissue>
    </source>
</reference>
<dbReference type="Proteomes" id="UP000824782">
    <property type="component" value="Unassembled WGS sequence"/>
</dbReference>
<gene>
    <name evidence="1" type="ORF">GDO81_019603</name>
</gene>
<name>A0AAV6YSI4_ENGPU</name>
<keyword evidence="2" id="KW-1185">Reference proteome</keyword>